<reference evidence="8" key="1">
    <citation type="submission" date="2016-11" db="UniProtKB">
        <authorList>
            <consortium name="WormBaseParasite"/>
        </authorList>
    </citation>
    <scope>IDENTIFICATION</scope>
</reference>
<comment type="similarity">
    <text evidence="2">Belongs to the nematode receptor-like protein srd family.</text>
</comment>
<evidence type="ECO:0000256" key="3">
    <source>
        <dbReference type="ARBA" id="ARBA00022692"/>
    </source>
</evidence>
<comment type="subcellular location">
    <subcellularLocation>
        <location evidence="1">Membrane</location>
        <topology evidence="1">Multi-pass membrane protein</topology>
    </subcellularLocation>
</comment>
<keyword evidence="7" id="KW-1185">Reference proteome</keyword>
<keyword evidence="5 6" id="KW-0472">Membrane</keyword>
<dbReference type="PANTHER" id="PTHR22945:SF40">
    <property type="entry name" value="SERPENTINE RECEPTOR, CLASS D (DELTA)-RELATED"/>
    <property type="match status" value="1"/>
</dbReference>
<dbReference type="GO" id="GO:0016020">
    <property type="term" value="C:membrane"/>
    <property type="evidence" value="ECO:0007669"/>
    <property type="project" value="UniProtKB-SubCell"/>
</dbReference>
<name>A0A1I7UKA2_9PELO</name>
<proteinExistence type="inferred from homology"/>
<evidence type="ECO:0000256" key="6">
    <source>
        <dbReference type="SAM" id="Phobius"/>
    </source>
</evidence>
<keyword evidence="4 6" id="KW-1133">Transmembrane helix</keyword>
<evidence type="ECO:0000256" key="1">
    <source>
        <dbReference type="ARBA" id="ARBA00004141"/>
    </source>
</evidence>
<evidence type="ECO:0000256" key="2">
    <source>
        <dbReference type="ARBA" id="ARBA00009166"/>
    </source>
</evidence>
<keyword evidence="3 6" id="KW-0812">Transmembrane</keyword>
<evidence type="ECO:0000313" key="7">
    <source>
        <dbReference type="Proteomes" id="UP000095282"/>
    </source>
</evidence>
<protein>
    <submittedName>
        <fullName evidence="8">G_PROTEIN_RECEP_F1_2 domain-containing protein</fullName>
    </submittedName>
</protein>
<evidence type="ECO:0000256" key="4">
    <source>
        <dbReference type="ARBA" id="ARBA00022989"/>
    </source>
</evidence>
<dbReference type="Pfam" id="PF10317">
    <property type="entry name" value="7TM_GPCR_Srd"/>
    <property type="match status" value="1"/>
</dbReference>
<dbReference type="AlphaFoldDB" id="A0A1I7UKA2"/>
<accession>A0A1I7UKA2</accession>
<dbReference type="InterPro" id="IPR019421">
    <property type="entry name" value="7TM_GPCR_serpentine_rcpt_Srd"/>
</dbReference>
<sequence length="92" mass="10568">MFLSLIFVWHVFGSTFGCFSNILLLYTACFKTPKQTKSYATLIINFAITDFTECLMDLFIQLRFIIVPFDVTLIYVFHGLCQYTGLLSCKIG</sequence>
<dbReference type="PANTHER" id="PTHR22945">
    <property type="entry name" value="SERPENTINE RECEPTOR, CLASS D DELTA"/>
    <property type="match status" value="1"/>
</dbReference>
<dbReference type="InterPro" id="IPR050920">
    <property type="entry name" value="Nematode_rcpt-like_delta"/>
</dbReference>
<dbReference type="Proteomes" id="UP000095282">
    <property type="component" value="Unplaced"/>
</dbReference>
<organism evidence="7 8">
    <name type="scientific">Caenorhabditis tropicalis</name>
    <dbReference type="NCBI Taxonomy" id="1561998"/>
    <lineage>
        <taxon>Eukaryota</taxon>
        <taxon>Metazoa</taxon>
        <taxon>Ecdysozoa</taxon>
        <taxon>Nematoda</taxon>
        <taxon>Chromadorea</taxon>
        <taxon>Rhabditida</taxon>
        <taxon>Rhabditina</taxon>
        <taxon>Rhabditomorpha</taxon>
        <taxon>Rhabditoidea</taxon>
        <taxon>Rhabditidae</taxon>
        <taxon>Peloderinae</taxon>
        <taxon>Caenorhabditis</taxon>
    </lineage>
</organism>
<dbReference type="WBParaSite" id="Csp11.Scaffold630.g16811.t1">
    <property type="protein sequence ID" value="Csp11.Scaffold630.g16811.t1"/>
    <property type="gene ID" value="Csp11.Scaffold630.g16811"/>
</dbReference>
<evidence type="ECO:0000313" key="8">
    <source>
        <dbReference type="WBParaSite" id="Csp11.Scaffold630.g16811.t1"/>
    </source>
</evidence>
<feature type="transmembrane region" description="Helical" evidence="6">
    <location>
        <begin position="6"/>
        <end position="29"/>
    </location>
</feature>
<evidence type="ECO:0000256" key="5">
    <source>
        <dbReference type="ARBA" id="ARBA00023136"/>
    </source>
</evidence>